<evidence type="ECO:0000313" key="3">
    <source>
        <dbReference type="Proteomes" id="UP000436006"/>
    </source>
</evidence>
<dbReference type="InterPro" id="IPR029063">
    <property type="entry name" value="SAM-dependent_MTases_sf"/>
</dbReference>
<comment type="caution">
    <text evidence="2">The sequence shown here is derived from an EMBL/GenBank/DDBJ whole genome shotgun (WGS) entry which is preliminary data.</text>
</comment>
<name>A0A7K1SDL1_9BACT</name>
<organism evidence="2 3">
    <name type="scientific">Spirosoma arboris</name>
    <dbReference type="NCBI Taxonomy" id="2682092"/>
    <lineage>
        <taxon>Bacteria</taxon>
        <taxon>Pseudomonadati</taxon>
        <taxon>Bacteroidota</taxon>
        <taxon>Cytophagia</taxon>
        <taxon>Cytophagales</taxon>
        <taxon>Cytophagaceae</taxon>
        <taxon>Spirosoma</taxon>
    </lineage>
</organism>
<sequence>MTDTEASDLIRTNYLDTSRKTVWADLGAGSGTFTRALAGLLQPGSTIYAIDTDKKALKTIPNLRHQVKIETYVADFIRDELPLPKIDGFLMANSLHYVSDQIAFLEKMSGYLMEVNDLLIIEYDTDTPNAPWVPYPVSYRSLTNLVERIGYQTIHKLRERDSIYGNATLYSALATRRNIR</sequence>
<keyword evidence="2" id="KW-0808">Transferase</keyword>
<reference evidence="2 3" key="1">
    <citation type="submission" date="2019-12" db="EMBL/GenBank/DDBJ databases">
        <title>Spirosoma sp. HMF4905 genome sequencing and assembly.</title>
        <authorList>
            <person name="Kang H."/>
            <person name="Cha I."/>
            <person name="Kim H."/>
            <person name="Joh K."/>
        </authorList>
    </citation>
    <scope>NUCLEOTIDE SEQUENCE [LARGE SCALE GENOMIC DNA]</scope>
    <source>
        <strain evidence="2 3">HMF4905</strain>
    </source>
</reference>
<dbReference type="Gene3D" id="3.40.50.150">
    <property type="entry name" value="Vaccinia Virus protein VP39"/>
    <property type="match status" value="1"/>
</dbReference>
<gene>
    <name evidence="2" type="ORF">GO755_17150</name>
</gene>
<dbReference type="EMBL" id="WPIN01000006">
    <property type="protein sequence ID" value="MVM31778.1"/>
    <property type="molecule type" value="Genomic_DNA"/>
</dbReference>
<dbReference type="Proteomes" id="UP000436006">
    <property type="component" value="Unassembled WGS sequence"/>
</dbReference>
<dbReference type="AlphaFoldDB" id="A0A7K1SDL1"/>
<evidence type="ECO:0000313" key="2">
    <source>
        <dbReference type="EMBL" id="MVM31778.1"/>
    </source>
</evidence>
<protein>
    <submittedName>
        <fullName evidence="2">Methyltransferase domain-containing protein</fullName>
    </submittedName>
</protein>
<evidence type="ECO:0000259" key="1">
    <source>
        <dbReference type="Pfam" id="PF08242"/>
    </source>
</evidence>
<keyword evidence="3" id="KW-1185">Reference proteome</keyword>
<dbReference type="RefSeq" id="WP_157586418.1">
    <property type="nucleotide sequence ID" value="NZ_WPIN01000006.1"/>
</dbReference>
<feature type="domain" description="Methyltransferase type 12" evidence="1">
    <location>
        <begin position="25"/>
        <end position="112"/>
    </location>
</feature>
<dbReference type="InterPro" id="IPR013217">
    <property type="entry name" value="Methyltransf_12"/>
</dbReference>
<dbReference type="GO" id="GO:0032259">
    <property type="term" value="P:methylation"/>
    <property type="evidence" value="ECO:0007669"/>
    <property type="project" value="UniProtKB-KW"/>
</dbReference>
<dbReference type="GO" id="GO:0008168">
    <property type="term" value="F:methyltransferase activity"/>
    <property type="evidence" value="ECO:0007669"/>
    <property type="project" value="UniProtKB-KW"/>
</dbReference>
<accession>A0A7K1SDL1</accession>
<dbReference type="Pfam" id="PF08242">
    <property type="entry name" value="Methyltransf_12"/>
    <property type="match status" value="1"/>
</dbReference>
<dbReference type="CDD" id="cd02440">
    <property type="entry name" value="AdoMet_MTases"/>
    <property type="match status" value="1"/>
</dbReference>
<proteinExistence type="predicted"/>
<keyword evidence="2" id="KW-0489">Methyltransferase</keyword>
<dbReference type="SUPFAM" id="SSF53335">
    <property type="entry name" value="S-adenosyl-L-methionine-dependent methyltransferases"/>
    <property type="match status" value="1"/>
</dbReference>